<evidence type="ECO:0000313" key="3">
    <source>
        <dbReference type="EMBL" id="MBN7768762.1"/>
    </source>
</evidence>
<keyword evidence="2" id="KW-0732">Signal</keyword>
<protein>
    <recommendedName>
        <fullName evidence="5">DUF2059 domain-containing protein</fullName>
    </recommendedName>
</protein>
<sequence>MTHLFSHLQRRLVTATLCLLCLALAPGAYSQDLTEKDVTSFIASMKAVQPLGDKHQAFIDSLEESEDDDHQVNNRIMASMVEMVKGHEMYDDLDDLVEDFGFSTPEAWARTGDQILNTWMALEMEGQEDMTPDRAEMERAFAEMENDPNLPESVKSQMREAAEQSAAMFENAQSIRRNASEHDKQVVRPYLEQLRETMDQGSENEEDEY</sequence>
<feature type="signal peptide" evidence="2">
    <location>
        <begin position="1"/>
        <end position="30"/>
    </location>
</feature>
<evidence type="ECO:0000256" key="2">
    <source>
        <dbReference type="SAM" id="SignalP"/>
    </source>
</evidence>
<organism evidence="3 4">
    <name type="scientific">Marinobacter daepoensis</name>
    <dbReference type="NCBI Taxonomy" id="262077"/>
    <lineage>
        <taxon>Bacteria</taxon>
        <taxon>Pseudomonadati</taxon>
        <taxon>Pseudomonadota</taxon>
        <taxon>Gammaproteobacteria</taxon>
        <taxon>Pseudomonadales</taxon>
        <taxon>Marinobacteraceae</taxon>
        <taxon>Marinobacter</taxon>
    </lineage>
</organism>
<reference evidence="3 4" key="1">
    <citation type="submission" date="2021-02" db="EMBL/GenBank/DDBJ databases">
        <title>PHA producing bacteria isolated from coastal sediment in Guangdong, Shenzhen.</title>
        <authorList>
            <person name="Zheng W."/>
            <person name="Yu S."/>
            <person name="Huang Y."/>
        </authorList>
    </citation>
    <scope>NUCLEOTIDE SEQUENCE [LARGE SCALE GENOMIC DNA]</scope>
    <source>
        <strain evidence="3 4">TN21-5</strain>
    </source>
</reference>
<dbReference type="EMBL" id="JAFKDB010000007">
    <property type="protein sequence ID" value="MBN7768762.1"/>
    <property type="molecule type" value="Genomic_DNA"/>
</dbReference>
<evidence type="ECO:0008006" key="5">
    <source>
        <dbReference type="Google" id="ProtNLM"/>
    </source>
</evidence>
<gene>
    <name evidence="3" type="ORF">JYP53_02445</name>
</gene>
<name>A0ABS3BDH5_9GAMM</name>
<dbReference type="Proteomes" id="UP000664344">
    <property type="component" value="Unassembled WGS sequence"/>
</dbReference>
<evidence type="ECO:0000256" key="1">
    <source>
        <dbReference type="SAM" id="MobiDB-lite"/>
    </source>
</evidence>
<accession>A0ABS3BDH5</accession>
<evidence type="ECO:0000313" key="4">
    <source>
        <dbReference type="Proteomes" id="UP000664344"/>
    </source>
</evidence>
<proteinExistence type="predicted"/>
<feature type="region of interest" description="Disordered" evidence="1">
    <location>
        <begin position="175"/>
        <end position="209"/>
    </location>
</feature>
<comment type="caution">
    <text evidence="3">The sequence shown here is derived from an EMBL/GenBank/DDBJ whole genome shotgun (WGS) entry which is preliminary data.</text>
</comment>
<dbReference type="RefSeq" id="WP_029654196.1">
    <property type="nucleotide sequence ID" value="NZ_JAFKDB010000007.1"/>
</dbReference>
<keyword evidence="4" id="KW-1185">Reference proteome</keyword>
<feature type="chain" id="PRO_5045166723" description="DUF2059 domain-containing protein" evidence="2">
    <location>
        <begin position="31"/>
        <end position="209"/>
    </location>
</feature>